<dbReference type="KEGG" id="bfk:QN062_06780"/>
<dbReference type="GO" id="GO:0008081">
    <property type="term" value="F:phosphoric diester hydrolase activity"/>
    <property type="evidence" value="ECO:0007669"/>
    <property type="project" value="InterPro"/>
</dbReference>
<evidence type="ECO:0000313" key="3">
    <source>
        <dbReference type="EMBL" id="XDS46345.1"/>
    </source>
</evidence>
<evidence type="ECO:0000313" key="5">
    <source>
        <dbReference type="EMBL" id="XDS50101.1"/>
    </source>
</evidence>
<dbReference type="RefSeq" id="WP_369341073.1">
    <property type="nucleotide sequence ID" value="NZ_CP129675.1"/>
</dbReference>
<dbReference type="AlphaFoldDB" id="A0AB39UI93"/>
<feature type="transmembrane region" description="Helical" evidence="1">
    <location>
        <begin position="28"/>
        <end position="51"/>
    </location>
</feature>
<dbReference type="InterPro" id="IPR017946">
    <property type="entry name" value="PLC-like_Pdiesterase_TIM-brl"/>
</dbReference>
<organism evidence="4">
    <name type="scientific">Bifidobacterium fermentum</name>
    <dbReference type="NCBI Taxonomy" id="3059035"/>
    <lineage>
        <taxon>Bacteria</taxon>
        <taxon>Bacillati</taxon>
        <taxon>Actinomycetota</taxon>
        <taxon>Actinomycetes</taxon>
        <taxon>Bifidobacteriales</taxon>
        <taxon>Bifidobacteriaceae</taxon>
        <taxon>Bifidobacterium</taxon>
    </lineage>
</organism>
<gene>
    <name evidence="5" type="ORF">QN062_06780</name>
    <name evidence="4" type="ORF">QN216_00980</name>
    <name evidence="3" type="ORF">QN217_09475</name>
</gene>
<dbReference type="EMBL" id="CP129683">
    <property type="protein sequence ID" value="XDS50101.1"/>
    <property type="molecule type" value="Genomic_DNA"/>
</dbReference>
<dbReference type="PANTHER" id="PTHR46211:SF14">
    <property type="entry name" value="GLYCEROPHOSPHODIESTER PHOSPHODIESTERASE"/>
    <property type="match status" value="1"/>
</dbReference>
<dbReference type="PROSITE" id="PS51704">
    <property type="entry name" value="GP_PDE"/>
    <property type="match status" value="1"/>
</dbReference>
<evidence type="ECO:0000313" key="4">
    <source>
        <dbReference type="EMBL" id="XDS48877.1"/>
    </source>
</evidence>
<evidence type="ECO:0000256" key="1">
    <source>
        <dbReference type="SAM" id="Phobius"/>
    </source>
</evidence>
<sequence length="346" mass="37807">MGDDVYLGISRIHHGLDFSAIVGRILRLIPSIAAILIAASMIGSASVQLIIGRAAGVDNIPIVMAHRGGSETSPAGSEESFRQAVQEKLAVEMDLRKLADGNIAISHDSTTQDYIQTIRGSSVGTISTQVWESLCLVSSQSKCYNPTVFSRVLKDVPDSVVMAVENKQDEVTVKQLEKILDRSGHRKNAIIESLDFSEIQEAAEDGFRTMYVVHKHQSIDLQAVADAGTEILAVSSFYSTALAGQAQAVGLHLWVWTVDRPFMAVRWAKAGADGLITDYPLRMRRMLETNYALTHGVSIPQLFHMSLELQAWLPRAASRAVSVKRRSEHALGLRAAAAELSRRFDA</sequence>
<dbReference type="PANTHER" id="PTHR46211">
    <property type="entry name" value="GLYCEROPHOSPHORYL DIESTER PHOSPHODIESTERASE"/>
    <property type="match status" value="1"/>
</dbReference>
<dbReference type="CDD" id="cd08556">
    <property type="entry name" value="GDPD"/>
    <property type="match status" value="1"/>
</dbReference>
<reference evidence="4" key="1">
    <citation type="submission" date="2023-07" db="EMBL/GenBank/DDBJ databases">
        <title>Bifidobacterium aquikefiriaerophilum sp. nov. and Bifidobacterium eccum sp. nov., isolated from water kefir.</title>
        <authorList>
            <person name="Breselge S."/>
            <person name="Bellassi P."/>
            <person name="Barcenilla C."/>
            <person name="Alvarez-Ordonez A."/>
            <person name="Morelli L."/>
            <person name="Cotter P.D."/>
        </authorList>
    </citation>
    <scope>NUCLEOTIDE SEQUENCE</scope>
    <source>
        <strain evidence="5">WK012_4_13</strain>
        <strain evidence="4">WK013_4_14</strain>
        <strain evidence="3">WK048_4_13</strain>
    </source>
</reference>
<dbReference type="EMBL" id="CP129682">
    <property type="protein sequence ID" value="XDS48877.1"/>
    <property type="molecule type" value="Genomic_DNA"/>
</dbReference>
<keyword evidence="1" id="KW-0472">Membrane</keyword>
<protein>
    <submittedName>
        <fullName evidence="4">Glycerophosphodiester phosphodiesterase</fullName>
    </submittedName>
</protein>
<dbReference type="Pfam" id="PF03009">
    <property type="entry name" value="GDPD"/>
    <property type="match status" value="1"/>
</dbReference>
<keyword evidence="1" id="KW-1133">Transmembrane helix</keyword>
<dbReference type="EMBL" id="CP129675">
    <property type="protein sequence ID" value="XDS46345.1"/>
    <property type="molecule type" value="Genomic_DNA"/>
</dbReference>
<feature type="domain" description="GP-PDE" evidence="2">
    <location>
        <begin position="61"/>
        <end position="287"/>
    </location>
</feature>
<dbReference type="SUPFAM" id="SSF51695">
    <property type="entry name" value="PLC-like phosphodiesterases"/>
    <property type="match status" value="1"/>
</dbReference>
<name>A0AB39UI93_9BIFI</name>
<dbReference type="GO" id="GO:0006629">
    <property type="term" value="P:lipid metabolic process"/>
    <property type="evidence" value="ECO:0007669"/>
    <property type="project" value="InterPro"/>
</dbReference>
<evidence type="ECO:0000259" key="2">
    <source>
        <dbReference type="PROSITE" id="PS51704"/>
    </source>
</evidence>
<dbReference type="Gene3D" id="3.20.20.190">
    <property type="entry name" value="Phosphatidylinositol (PI) phosphodiesterase"/>
    <property type="match status" value="1"/>
</dbReference>
<keyword evidence="1" id="KW-0812">Transmembrane</keyword>
<proteinExistence type="predicted"/>
<dbReference type="InterPro" id="IPR030395">
    <property type="entry name" value="GP_PDE_dom"/>
</dbReference>
<accession>A0AB39UI93</accession>